<dbReference type="SUPFAM" id="SSF53244">
    <property type="entry name" value="MurD-like peptide ligases, peptide-binding domain"/>
    <property type="match status" value="1"/>
</dbReference>
<dbReference type="GO" id="GO:0009252">
    <property type="term" value="P:peptidoglycan biosynthetic process"/>
    <property type="evidence" value="ECO:0007669"/>
    <property type="project" value="UniProtKB-UniRule"/>
</dbReference>
<dbReference type="GO" id="GO:0005524">
    <property type="term" value="F:ATP binding"/>
    <property type="evidence" value="ECO:0007669"/>
    <property type="project" value="UniProtKB-UniRule"/>
</dbReference>
<dbReference type="GO" id="GO:0005737">
    <property type="term" value="C:cytoplasm"/>
    <property type="evidence" value="ECO:0007669"/>
    <property type="project" value="UniProtKB-SubCell"/>
</dbReference>
<keyword evidence="5 9" id="KW-0132">Cell division</keyword>
<evidence type="ECO:0000256" key="4">
    <source>
        <dbReference type="ARBA" id="ARBA00022598"/>
    </source>
</evidence>
<keyword evidence="4 9" id="KW-0436">Ligase</keyword>
<dbReference type="Gene3D" id="3.90.190.20">
    <property type="entry name" value="Mur ligase, C-terminal domain"/>
    <property type="match status" value="1"/>
</dbReference>
<dbReference type="Proteomes" id="UP000070558">
    <property type="component" value="Unassembled WGS sequence"/>
</dbReference>
<dbReference type="PROSITE" id="PS01011">
    <property type="entry name" value="FOLYLPOLYGLU_SYNT_1"/>
    <property type="match status" value="1"/>
</dbReference>
<dbReference type="Gene3D" id="3.40.1190.10">
    <property type="entry name" value="Mur-like, catalytic domain"/>
    <property type="match status" value="1"/>
</dbReference>
<dbReference type="PANTHER" id="PTHR43692:SF1">
    <property type="entry name" value="UDP-N-ACETYLMURAMOYLALANINE--D-GLUTAMATE LIGASE"/>
    <property type="match status" value="1"/>
</dbReference>
<evidence type="ECO:0000256" key="3">
    <source>
        <dbReference type="ARBA" id="ARBA00022490"/>
    </source>
</evidence>
<dbReference type="InterPro" id="IPR013221">
    <property type="entry name" value="Mur_ligase_cen"/>
</dbReference>
<comment type="caution">
    <text evidence="11">The sequence shown here is derived from an EMBL/GenBank/DDBJ whole genome shotgun (WGS) entry which is preliminary data.</text>
</comment>
<proteinExistence type="inferred from homology"/>
<dbReference type="EMBL" id="LRQA01000058">
    <property type="protein sequence ID" value="KXA17315.1"/>
    <property type="molecule type" value="Genomic_DNA"/>
</dbReference>
<dbReference type="PATRIC" id="fig|2702.99.peg.1174"/>
<keyword evidence="9" id="KW-0961">Cell wall biogenesis/degradation</keyword>
<keyword evidence="8 9" id="KW-0131">Cell cycle</keyword>
<evidence type="ECO:0000256" key="7">
    <source>
        <dbReference type="ARBA" id="ARBA00022840"/>
    </source>
</evidence>
<evidence type="ECO:0000259" key="10">
    <source>
        <dbReference type="Pfam" id="PF08245"/>
    </source>
</evidence>
<keyword evidence="6 9" id="KW-0547">Nucleotide-binding</keyword>
<dbReference type="NCBIfam" id="TIGR01087">
    <property type="entry name" value="murD"/>
    <property type="match status" value="1"/>
</dbReference>
<dbReference type="OrthoDB" id="9809796at2"/>
<dbReference type="InterPro" id="IPR005762">
    <property type="entry name" value="MurD"/>
</dbReference>
<evidence type="ECO:0000256" key="6">
    <source>
        <dbReference type="ARBA" id="ARBA00022741"/>
    </source>
</evidence>
<dbReference type="PANTHER" id="PTHR43692">
    <property type="entry name" value="UDP-N-ACETYLMURAMOYLALANINE--D-GLUTAMATE LIGASE"/>
    <property type="match status" value="1"/>
</dbReference>
<dbReference type="GO" id="GO:0004326">
    <property type="term" value="F:tetrahydrofolylpolyglutamate synthase activity"/>
    <property type="evidence" value="ECO:0007669"/>
    <property type="project" value="InterPro"/>
</dbReference>
<evidence type="ECO:0000256" key="9">
    <source>
        <dbReference type="HAMAP-Rule" id="MF_00639"/>
    </source>
</evidence>
<evidence type="ECO:0000313" key="11">
    <source>
        <dbReference type="EMBL" id="KXA17315.1"/>
    </source>
</evidence>
<sequence length="522" mass="55530">MSSVANDLCKEFSLHTEFPFHNVLVAGLGVSGIGAMEVLKTVGANAISADERKAEAQIHDFSKIDWTKIDAVVTSPVFNPRTPFILEAQKRNIPVISEVELAWLVRVKSLKTSLPAAWIGITGTNGKTSTTEMTSQMLTACGLDAPAVGNIGKSVSHAALEKEHDALCVELSSFQLHFTDSLELDCAAITNIAADHLDWHGGIEAYAKDKSKVFNGVKKALVYNAQDSRVSELAKIAQVKDGCKKIGFTLCAPKSGEIGVEDGWIVDKSGVAGAKVGEANKIVALNKLKHLCEPDGSVYPHLLADALTALALTLGLKQDVENAVKALRNFAPGGHRIQTVATLNAEDNLPDHAIRFVDDSKATNAHAAAASISSFGKKSVIWIAGGLAKGGHFEDLVKQNRNIIKAAVVIGLDQNPIVQALNAQGQDIPVTIVSANGESYESFDYANDSLVKKAQNSPISNADSSLGQKVISTAVQAAGRYAQPGDVVLLAPACASMDQFVSYADRGNRFAKESEQWVKCHE</sequence>
<dbReference type="Gene3D" id="3.40.50.720">
    <property type="entry name" value="NAD(P)-binding Rossmann-like Domain"/>
    <property type="match status" value="1"/>
</dbReference>
<keyword evidence="9" id="KW-0573">Peptidoglycan synthesis</keyword>
<keyword evidence="7 9" id="KW-0067">ATP-binding</keyword>
<reference evidence="11 12" key="1">
    <citation type="submission" date="2016-01" db="EMBL/GenBank/DDBJ databases">
        <authorList>
            <person name="Oliw E.H."/>
        </authorList>
    </citation>
    <scope>NUCLEOTIDE SEQUENCE [LARGE SCALE GENOMIC DNA]</scope>
    <source>
        <strain evidence="11 12">GED7760B</strain>
    </source>
</reference>
<protein>
    <recommendedName>
        <fullName evidence="9">UDP-N-acetylmuramoylalanine--D-glutamate ligase</fullName>
        <ecNumber evidence="9">6.3.2.9</ecNumber>
    </recommendedName>
    <alternativeName>
        <fullName evidence="9">D-glutamic acid-adding enzyme</fullName>
    </alternativeName>
    <alternativeName>
        <fullName evidence="9">UDP-N-acetylmuramoyl-L-alanyl-D-glutamate synthetase</fullName>
    </alternativeName>
</protein>
<comment type="subcellular location">
    <subcellularLocation>
        <location evidence="1 9">Cytoplasm</location>
    </subcellularLocation>
</comment>
<comment type="similarity">
    <text evidence="9">Belongs to the MurCDEF family.</text>
</comment>
<dbReference type="UniPathway" id="UPA00219"/>
<dbReference type="GO" id="GO:0008764">
    <property type="term" value="F:UDP-N-acetylmuramoylalanine-D-glutamate ligase activity"/>
    <property type="evidence" value="ECO:0007669"/>
    <property type="project" value="UniProtKB-UniRule"/>
</dbReference>
<dbReference type="AlphaFoldDB" id="A0A133NM05"/>
<dbReference type="InterPro" id="IPR018109">
    <property type="entry name" value="Folylpolyglutamate_synth_CS"/>
</dbReference>
<dbReference type="InterPro" id="IPR036615">
    <property type="entry name" value="Mur_ligase_C_dom_sf"/>
</dbReference>
<feature type="binding site" evidence="9">
    <location>
        <begin position="123"/>
        <end position="129"/>
    </location>
    <ligand>
        <name>ATP</name>
        <dbReference type="ChEBI" id="CHEBI:30616"/>
    </ligand>
</feature>
<dbReference type="SUPFAM" id="SSF51984">
    <property type="entry name" value="MurCD N-terminal domain"/>
    <property type="match status" value="1"/>
</dbReference>
<keyword evidence="3 9" id="KW-0963">Cytoplasm</keyword>
<dbReference type="GO" id="GO:0008360">
    <property type="term" value="P:regulation of cell shape"/>
    <property type="evidence" value="ECO:0007669"/>
    <property type="project" value="UniProtKB-KW"/>
</dbReference>
<dbReference type="InterPro" id="IPR036565">
    <property type="entry name" value="Mur-like_cat_sf"/>
</dbReference>
<feature type="domain" description="Mur ligase central" evidence="10">
    <location>
        <begin position="121"/>
        <end position="252"/>
    </location>
</feature>
<name>A0A133NM05_GARVA</name>
<keyword evidence="9" id="KW-0133">Cell shape</keyword>
<dbReference type="RefSeq" id="WP_060787284.1">
    <property type="nucleotide sequence ID" value="NZ_KQ956825.1"/>
</dbReference>
<evidence type="ECO:0000256" key="1">
    <source>
        <dbReference type="ARBA" id="ARBA00004496"/>
    </source>
</evidence>
<comment type="function">
    <text evidence="9">Cell wall formation. Catalyzes the addition of glutamate to the nucleotide precursor UDP-N-acetylmuramoyl-L-alanine (UMA).</text>
</comment>
<accession>A0A133NM05</accession>
<dbReference type="GO" id="GO:0071555">
    <property type="term" value="P:cell wall organization"/>
    <property type="evidence" value="ECO:0007669"/>
    <property type="project" value="UniProtKB-KW"/>
</dbReference>
<dbReference type="GO" id="GO:0051301">
    <property type="term" value="P:cell division"/>
    <property type="evidence" value="ECO:0007669"/>
    <property type="project" value="UniProtKB-KW"/>
</dbReference>
<evidence type="ECO:0000256" key="8">
    <source>
        <dbReference type="ARBA" id="ARBA00023306"/>
    </source>
</evidence>
<dbReference type="SUPFAM" id="SSF53623">
    <property type="entry name" value="MurD-like peptide ligases, catalytic domain"/>
    <property type="match status" value="1"/>
</dbReference>
<evidence type="ECO:0000313" key="12">
    <source>
        <dbReference type="Proteomes" id="UP000070558"/>
    </source>
</evidence>
<gene>
    <name evidence="9" type="primary">murD</name>
    <name evidence="11" type="ORF">HMPREF3216_01203</name>
</gene>
<comment type="catalytic activity">
    <reaction evidence="9">
        <text>UDP-N-acetyl-alpha-D-muramoyl-L-alanine + D-glutamate + ATP = UDP-N-acetyl-alpha-D-muramoyl-L-alanyl-D-glutamate + ADP + phosphate + H(+)</text>
        <dbReference type="Rhea" id="RHEA:16429"/>
        <dbReference type="ChEBI" id="CHEBI:15378"/>
        <dbReference type="ChEBI" id="CHEBI:29986"/>
        <dbReference type="ChEBI" id="CHEBI:30616"/>
        <dbReference type="ChEBI" id="CHEBI:43474"/>
        <dbReference type="ChEBI" id="CHEBI:83898"/>
        <dbReference type="ChEBI" id="CHEBI:83900"/>
        <dbReference type="ChEBI" id="CHEBI:456216"/>
        <dbReference type="EC" id="6.3.2.9"/>
    </reaction>
</comment>
<dbReference type="Pfam" id="PF08245">
    <property type="entry name" value="Mur_ligase_M"/>
    <property type="match status" value="1"/>
</dbReference>
<dbReference type="HAMAP" id="MF_00639">
    <property type="entry name" value="MurD"/>
    <property type="match status" value="1"/>
</dbReference>
<evidence type="ECO:0000256" key="2">
    <source>
        <dbReference type="ARBA" id="ARBA00004752"/>
    </source>
</evidence>
<dbReference type="EC" id="6.3.2.9" evidence="9"/>
<comment type="pathway">
    <text evidence="2 9">Cell wall biogenesis; peptidoglycan biosynthesis.</text>
</comment>
<organism evidence="11 12">
    <name type="scientific">Gardnerella vaginalis</name>
    <dbReference type="NCBI Taxonomy" id="2702"/>
    <lineage>
        <taxon>Bacteria</taxon>
        <taxon>Bacillati</taxon>
        <taxon>Actinomycetota</taxon>
        <taxon>Actinomycetes</taxon>
        <taxon>Bifidobacteriales</taxon>
        <taxon>Bifidobacteriaceae</taxon>
        <taxon>Gardnerella</taxon>
    </lineage>
</organism>
<evidence type="ECO:0000256" key="5">
    <source>
        <dbReference type="ARBA" id="ARBA00022618"/>
    </source>
</evidence>